<evidence type="ECO:0000259" key="17">
    <source>
        <dbReference type="PROSITE" id="PS51473"/>
    </source>
</evidence>
<dbReference type="InterPro" id="IPR017441">
    <property type="entry name" value="Protein_kinase_ATP_BS"/>
</dbReference>
<gene>
    <name evidence="18" type="primary">LOC123439251</name>
</gene>
<keyword evidence="11 14" id="KW-0472">Membrane</keyword>
<dbReference type="Gene3D" id="3.30.200.20">
    <property type="entry name" value="Phosphorylase Kinase, domain 1"/>
    <property type="match status" value="1"/>
</dbReference>
<evidence type="ECO:0000256" key="5">
    <source>
        <dbReference type="ARBA" id="ARBA00022729"/>
    </source>
</evidence>
<evidence type="ECO:0000256" key="11">
    <source>
        <dbReference type="ARBA" id="ARBA00023136"/>
    </source>
</evidence>
<evidence type="ECO:0000313" key="19">
    <source>
        <dbReference type="Proteomes" id="UP000011116"/>
    </source>
</evidence>
<evidence type="ECO:0000256" key="10">
    <source>
        <dbReference type="ARBA" id="ARBA00022989"/>
    </source>
</evidence>
<dbReference type="AlphaFoldDB" id="A0A8I6XAC2"/>
<dbReference type="CDD" id="cd14066">
    <property type="entry name" value="STKc_IRAK"/>
    <property type="match status" value="1"/>
</dbReference>
<keyword evidence="12" id="KW-0325">Glycoprotein</keyword>
<dbReference type="OrthoDB" id="688481at2759"/>
<keyword evidence="3" id="KW-0808">Transferase</keyword>
<organism evidence="18 19">
    <name type="scientific">Hordeum vulgare subsp. vulgare</name>
    <name type="common">Domesticated barley</name>
    <dbReference type="NCBI Taxonomy" id="112509"/>
    <lineage>
        <taxon>Eukaryota</taxon>
        <taxon>Viridiplantae</taxon>
        <taxon>Streptophyta</taxon>
        <taxon>Embryophyta</taxon>
        <taxon>Tracheophyta</taxon>
        <taxon>Spermatophyta</taxon>
        <taxon>Magnoliopsida</taxon>
        <taxon>Liliopsida</taxon>
        <taxon>Poales</taxon>
        <taxon>Poaceae</taxon>
        <taxon>BOP clade</taxon>
        <taxon>Pooideae</taxon>
        <taxon>Triticodae</taxon>
        <taxon>Triticeae</taxon>
        <taxon>Hordeinae</taxon>
        <taxon>Hordeum</taxon>
    </lineage>
</organism>
<feature type="chain" id="PRO_5035182213" evidence="15">
    <location>
        <begin position="22"/>
        <end position="642"/>
    </location>
</feature>
<dbReference type="PROSITE" id="PS00108">
    <property type="entry name" value="PROTEIN_KINASE_ST"/>
    <property type="match status" value="1"/>
</dbReference>
<dbReference type="InterPro" id="IPR000719">
    <property type="entry name" value="Prot_kinase_dom"/>
</dbReference>
<keyword evidence="10 14" id="KW-1133">Transmembrane helix</keyword>
<evidence type="ECO:0000256" key="15">
    <source>
        <dbReference type="SAM" id="SignalP"/>
    </source>
</evidence>
<dbReference type="PANTHER" id="PTHR27002:SF902">
    <property type="entry name" value="CYSTEINE-RICH RECEPTOR-LIKE PROTEIN KINASE"/>
    <property type="match status" value="1"/>
</dbReference>
<evidence type="ECO:0000256" key="3">
    <source>
        <dbReference type="ARBA" id="ARBA00022679"/>
    </source>
</evidence>
<dbReference type="PROSITE" id="PS00107">
    <property type="entry name" value="PROTEIN_KINASE_ATP"/>
    <property type="match status" value="1"/>
</dbReference>
<evidence type="ECO:0000256" key="1">
    <source>
        <dbReference type="ARBA" id="ARBA00004167"/>
    </source>
</evidence>
<dbReference type="SMART" id="SM00220">
    <property type="entry name" value="S_TKc"/>
    <property type="match status" value="1"/>
</dbReference>
<keyword evidence="5 15" id="KW-0732">Signal</keyword>
<feature type="transmembrane region" description="Helical" evidence="14">
    <location>
        <begin position="262"/>
        <end position="284"/>
    </location>
</feature>
<dbReference type="Pfam" id="PF07714">
    <property type="entry name" value="PK_Tyr_Ser-Thr"/>
    <property type="match status" value="1"/>
</dbReference>
<dbReference type="Pfam" id="PF01657">
    <property type="entry name" value="Stress-antifung"/>
    <property type="match status" value="2"/>
</dbReference>
<feature type="domain" description="Gnk2-homologous" evidence="17">
    <location>
        <begin position="6"/>
        <end position="115"/>
    </location>
</feature>
<dbReference type="GO" id="GO:0007165">
    <property type="term" value="P:signal transduction"/>
    <property type="evidence" value="ECO:0000318"/>
    <property type="project" value="GO_Central"/>
</dbReference>
<feature type="binding site" evidence="13">
    <location>
        <position position="353"/>
    </location>
    <ligand>
        <name>ATP</name>
        <dbReference type="ChEBI" id="CHEBI:30616"/>
    </ligand>
</feature>
<evidence type="ECO:0000256" key="7">
    <source>
        <dbReference type="ARBA" id="ARBA00022741"/>
    </source>
</evidence>
<keyword evidence="2" id="KW-0723">Serine/threonine-protein kinase</keyword>
<keyword evidence="4 14" id="KW-0812">Transmembrane</keyword>
<dbReference type="GeneID" id="123439251"/>
<comment type="subcellular location">
    <subcellularLocation>
        <location evidence="1">Membrane</location>
        <topology evidence="1">Single-pass membrane protein</topology>
    </subcellularLocation>
</comment>
<reference evidence="19" key="1">
    <citation type="journal article" date="2012" name="Nature">
        <title>A physical, genetic and functional sequence assembly of the barley genome.</title>
        <authorList>
            <consortium name="The International Barley Genome Sequencing Consortium"/>
            <person name="Mayer K.F."/>
            <person name="Waugh R."/>
            <person name="Brown J.W."/>
            <person name="Schulman A."/>
            <person name="Langridge P."/>
            <person name="Platzer M."/>
            <person name="Fincher G.B."/>
            <person name="Muehlbauer G.J."/>
            <person name="Sato K."/>
            <person name="Close T.J."/>
            <person name="Wise R.P."/>
            <person name="Stein N."/>
        </authorList>
    </citation>
    <scope>NUCLEOTIDE SEQUENCE [LARGE SCALE GENOMIC DNA]</scope>
    <source>
        <strain evidence="19">cv. Morex</strain>
    </source>
</reference>
<name>A0A8I6XAC2_HORVV</name>
<reference evidence="18" key="3">
    <citation type="submission" date="2022-01" db="UniProtKB">
        <authorList>
            <consortium name="EnsemblPlants"/>
        </authorList>
    </citation>
    <scope>IDENTIFICATION</scope>
    <source>
        <strain evidence="18">subsp. vulgare</strain>
    </source>
</reference>
<dbReference type="Gene3D" id="3.30.430.20">
    <property type="entry name" value="Gnk2 domain, C-X8-C-X2-C motif"/>
    <property type="match status" value="2"/>
</dbReference>
<feature type="domain" description="Protein kinase" evidence="16">
    <location>
        <begin position="325"/>
        <end position="602"/>
    </location>
</feature>
<evidence type="ECO:0000256" key="12">
    <source>
        <dbReference type="ARBA" id="ARBA00023180"/>
    </source>
</evidence>
<evidence type="ECO:0000256" key="8">
    <source>
        <dbReference type="ARBA" id="ARBA00022777"/>
    </source>
</evidence>
<keyword evidence="7 13" id="KW-0547">Nucleotide-binding</keyword>
<dbReference type="KEGG" id="hvg:123439251"/>
<dbReference type="GO" id="GO:0005524">
    <property type="term" value="F:ATP binding"/>
    <property type="evidence" value="ECO:0007669"/>
    <property type="project" value="UniProtKB-UniRule"/>
</dbReference>
<feature type="domain" description="Gnk2-homologous" evidence="17">
    <location>
        <begin position="124"/>
        <end position="235"/>
    </location>
</feature>
<dbReference type="FunFam" id="3.30.200.20:FF:000142">
    <property type="entry name" value="Cysteine-rich receptor-like protein kinase 10"/>
    <property type="match status" value="1"/>
</dbReference>
<dbReference type="InterPro" id="IPR008271">
    <property type="entry name" value="Ser/Thr_kinase_AS"/>
</dbReference>
<keyword evidence="9 13" id="KW-0067">ATP-binding</keyword>
<dbReference type="InterPro" id="IPR011009">
    <property type="entry name" value="Kinase-like_dom_sf"/>
</dbReference>
<keyword evidence="19" id="KW-1185">Reference proteome</keyword>
<dbReference type="InterPro" id="IPR001245">
    <property type="entry name" value="Ser-Thr/Tyr_kinase_cat_dom"/>
</dbReference>
<dbReference type="CDD" id="cd23509">
    <property type="entry name" value="Gnk2-like"/>
    <property type="match status" value="2"/>
</dbReference>
<evidence type="ECO:0000313" key="18">
    <source>
        <dbReference type="EnsemblPlants" id="HORVU.MOREX.r3.3HG0225280.1"/>
    </source>
</evidence>
<keyword evidence="6" id="KW-0677">Repeat</keyword>
<dbReference type="Gene3D" id="1.10.510.10">
    <property type="entry name" value="Transferase(Phosphotransferase) domain 1"/>
    <property type="match status" value="1"/>
</dbReference>
<evidence type="ECO:0000256" key="6">
    <source>
        <dbReference type="ARBA" id="ARBA00022737"/>
    </source>
</evidence>
<dbReference type="RefSeq" id="XP_044971923.1">
    <property type="nucleotide sequence ID" value="XM_045115988.1"/>
</dbReference>
<proteinExistence type="predicted"/>
<reference evidence="18" key="2">
    <citation type="submission" date="2020-10" db="EMBL/GenBank/DDBJ databases">
        <authorList>
            <person name="Scholz U."/>
            <person name="Mascher M."/>
            <person name="Fiebig A."/>
        </authorList>
    </citation>
    <scope>NUCLEOTIDE SEQUENCE [LARGE SCALE GENOMIC DNA]</scope>
    <source>
        <strain evidence="18">cv. Morex</strain>
    </source>
</reference>
<sequence length="642" mass="69992">MATTGVVILLLLLAPTPFLAAADFCDNVKAAGAALSRNASSSPVQFATATFGQAPDVVYALALCLGDVLDGSACGSCIANWFATVNQTQCDKVGFSYTDCIVVYGATADILAAPSNATGGSGDNTPPFQDWNIRNITTGQIPRIVNLTSELMTQTVALAATTTPKLYATGVMDMTRVGPYPNVFSQAQCTPGLSADDCSACLRRLLGMVNSTMALRMGARMGVTRCYFRYEASPFYGARPMLSLPSSSPPGPAPAPTKRRSMLWVIPVAVVPLTAAAFLFFICYRRRLKRQRKGSRRARSLEWQGKNSDFSLFEFEHLLEATSNFSEESKLGQGGFGAVYKGQLPDGLEIAVKRLASHSGQGFMEFKNEVQLIAKLQHTNLVRLLGCCSQEEEKILVYEYLPNKSLDFFIFDENKRALLDWTEIVAIIEGVANGLLYLHKHSRLLVIHRDLKPSNILLDSEMIPKISDFGLAKIFSLNDIEGDITRRVVGTYGYMAPEYASKGNFSIKSDVFSFGVVILEILSGKRNSGTQQCGGFINLLGYAWQLWEEGKCIDLVDASLVSDSHSAKIMRCMNIALLCVQENAVDRPTMGDIVSMLSNETMILAEPKQPAYINVRVGNEETSTAPESYSINDVSISITSPR</sequence>
<dbReference type="PANTHER" id="PTHR27002">
    <property type="entry name" value="RECEPTOR-LIKE SERINE/THREONINE-PROTEIN KINASE SD1-8"/>
    <property type="match status" value="1"/>
</dbReference>
<dbReference type="GO" id="GO:0004674">
    <property type="term" value="F:protein serine/threonine kinase activity"/>
    <property type="evidence" value="ECO:0000318"/>
    <property type="project" value="GO_Central"/>
</dbReference>
<dbReference type="FunFam" id="1.10.510.10:FF:000129">
    <property type="entry name" value="cysteine-rich receptor-like protein kinase 10"/>
    <property type="match status" value="1"/>
</dbReference>
<evidence type="ECO:0000256" key="9">
    <source>
        <dbReference type="ARBA" id="ARBA00022840"/>
    </source>
</evidence>
<dbReference type="InterPro" id="IPR002902">
    <property type="entry name" value="GNK2"/>
</dbReference>
<dbReference type="Proteomes" id="UP000011116">
    <property type="component" value="Chromosome 3H"/>
</dbReference>
<accession>A0A8I6XAC2</accession>
<dbReference type="Gramene" id="HORVU.MOREX.r3.3HG0225280.1">
    <property type="protein sequence ID" value="HORVU.MOREX.r3.3HG0225280.1"/>
    <property type="gene ID" value="HORVU.MOREX.r3.3HG0225280"/>
</dbReference>
<protein>
    <submittedName>
        <fullName evidence="18">Uncharacterized protein</fullName>
    </submittedName>
</protein>
<dbReference type="PROSITE" id="PS50011">
    <property type="entry name" value="PROTEIN_KINASE_DOM"/>
    <property type="match status" value="1"/>
</dbReference>
<dbReference type="EnsemblPlants" id="HORVU.MOREX.r3.3HG0225280.1">
    <property type="protein sequence ID" value="HORVU.MOREX.r3.3HG0225280.1"/>
    <property type="gene ID" value="HORVU.MOREX.r3.3HG0225280"/>
</dbReference>
<dbReference type="InterPro" id="IPR038408">
    <property type="entry name" value="GNK2_sf"/>
</dbReference>
<dbReference type="Gramene" id="HORVU.MOREX.r2.3HG0186960.1">
    <property type="protein sequence ID" value="HORVU.MOREX.r2.3HG0186960.1"/>
    <property type="gene ID" value="HORVU.MOREX.r2.3HG0186960"/>
</dbReference>
<evidence type="ECO:0000256" key="2">
    <source>
        <dbReference type="ARBA" id="ARBA00022527"/>
    </source>
</evidence>
<dbReference type="PROSITE" id="PS51473">
    <property type="entry name" value="GNK2"/>
    <property type="match status" value="2"/>
</dbReference>
<dbReference type="GO" id="GO:0005886">
    <property type="term" value="C:plasma membrane"/>
    <property type="evidence" value="ECO:0000318"/>
    <property type="project" value="GO_Central"/>
</dbReference>
<evidence type="ECO:0000256" key="13">
    <source>
        <dbReference type="PROSITE-ProRule" id="PRU10141"/>
    </source>
</evidence>
<dbReference type="SMR" id="A0A8I6XAC2"/>
<evidence type="ECO:0000259" key="16">
    <source>
        <dbReference type="PROSITE" id="PS50011"/>
    </source>
</evidence>
<dbReference type="SUPFAM" id="SSF56112">
    <property type="entry name" value="Protein kinase-like (PK-like)"/>
    <property type="match status" value="1"/>
</dbReference>
<evidence type="ECO:0000256" key="4">
    <source>
        <dbReference type="ARBA" id="ARBA00022692"/>
    </source>
</evidence>
<feature type="signal peptide" evidence="15">
    <location>
        <begin position="1"/>
        <end position="21"/>
    </location>
</feature>
<keyword evidence="8" id="KW-0418">Kinase</keyword>
<evidence type="ECO:0000256" key="14">
    <source>
        <dbReference type="SAM" id="Phobius"/>
    </source>
</evidence>
<dbReference type="GO" id="GO:0006950">
    <property type="term" value="P:response to stress"/>
    <property type="evidence" value="ECO:0007669"/>
    <property type="project" value="UniProtKB-ARBA"/>
</dbReference>